<dbReference type="PANTHER" id="PTHR21310">
    <property type="entry name" value="AMINOGLYCOSIDE PHOSPHOTRANSFERASE-RELATED-RELATED"/>
    <property type="match status" value="1"/>
</dbReference>
<dbReference type="Proteomes" id="UP000663419">
    <property type="component" value="Chromosome 2"/>
</dbReference>
<name>A0A8A1LHL8_AJEC8</name>
<dbReference type="EMBL" id="CP069103">
    <property type="protein sequence ID" value="QSS51954.1"/>
    <property type="molecule type" value="Genomic_DNA"/>
</dbReference>
<sequence length="513" mass="59314">MMFIERRLLRGVTTYSAVVESETNYLLKLTYFDERTKFFALIHESRAEIETTVAYHLGLESSKQCHVEEMAQWIHGTFNVCVPVRIEPSQDRVIIRFTLPYRNGEKVFPGNADEKVRCEAGAYAWLQQECPSIPIPYLHGFGLSNGLHFRSVRNFPWLSRWAQKLRQALLSMWHRQQPSNYIPTHALTLPNSIGSYLVMDYIGESEGQMLSETWDEYREDKKRLTNLFHGLSGLMLQMSRIKLPKIGSFIIDDTGFLRLANRPLTSMLQELENAGVPMHIARDRTFTSVIAYVADLLAYHDNQLRQNANAVKGLGDCVSQICALTIMKAVAPQFYNHDYDAGPFVFSLTDLHQSNIFVDKDWNVTYIIDLEWAASLPVEFIQLPHWLAGKEVDGIELDLYTAYLEEYVGILRKGEKKVDEAESHPFKLSHTIDSGWKVGTFWFNLALRSPPAMHSLFYNRIQPQFASQHLKDQEFYKVVAFYWCREASAFIRTKCNDKKNYDIRLKEAFQSND</sequence>
<gene>
    <name evidence="1" type="ORF">I7I53_07429</name>
</gene>
<dbReference type="InterPro" id="IPR051678">
    <property type="entry name" value="AGP_Transferase"/>
</dbReference>
<dbReference type="SUPFAM" id="SSF56112">
    <property type="entry name" value="Protein kinase-like (PK-like)"/>
    <property type="match status" value="1"/>
</dbReference>
<accession>A0A8A1LHL8</accession>
<proteinExistence type="predicted"/>
<dbReference type="AlphaFoldDB" id="A0A8A1LHL8"/>
<reference evidence="1" key="1">
    <citation type="submission" date="2021-01" db="EMBL/GenBank/DDBJ databases">
        <title>Chromosome-level genome assembly of a human fungal pathogen reveals clustering of transcriptionally co-regulated genes.</title>
        <authorList>
            <person name="Voorhies M."/>
            <person name="Cohen S."/>
            <person name="Shea T.P."/>
            <person name="Petrus S."/>
            <person name="Munoz J.F."/>
            <person name="Poplawski S."/>
            <person name="Goldman W.E."/>
            <person name="Michael T."/>
            <person name="Cuomo C.A."/>
            <person name="Sil A."/>
            <person name="Beyhan S."/>
        </authorList>
    </citation>
    <scope>NUCLEOTIDE SEQUENCE</scope>
    <source>
        <strain evidence="1">H88</strain>
    </source>
</reference>
<evidence type="ECO:0000313" key="1">
    <source>
        <dbReference type="EMBL" id="QSS51954.1"/>
    </source>
</evidence>
<organism evidence="1 2">
    <name type="scientific">Ajellomyces capsulatus (strain H88)</name>
    <name type="common">Darling's disease fungus</name>
    <name type="synonym">Histoplasma capsulatum</name>
    <dbReference type="NCBI Taxonomy" id="544711"/>
    <lineage>
        <taxon>Eukaryota</taxon>
        <taxon>Fungi</taxon>
        <taxon>Dikarya</taxon>
        <taxon>Ascomycota</taxon>
        <taxon>Pezizomycotina</taxon>
        <taxon>Eurotiomycetes</taxon>
        <taxon>Eurotiomycetidae</taxon>
        <taxon>Onygenales</taxon>
        <taxon>Ajellomycetaceae</taxon>
        <taxon>Histoplasma</taxon>
    </lineage>
</organism>
<dbReference type="PANTHER" id="PTHR21310:SF37">
    <property type="entry name" value="AMINOGLYCOSIDE PHOSPHOTRANSFERASE DOMAIN-CONTAINING PROTEIN"/>
    <property type="match status" value="1"/>
</dbReference>
<evidence type="ECO:0000313" key="2">
    <source>
        <dbReference type="Proteomes" id="UP000663419"/>
    </source>
</evidence>
<dbReference type="VEuPathDB" id="FungiDB:I7I53_07429"/>
<protein>
    <recommendedName>
        <fullName evidence="3">Aminoglycoside phosphotransferase domain-containing protein</fullName>
    </recommendedName>
</protein>
<evidence type="ECO:0008006" key="3">
    <source>
        <dbReference type="Google" id="ProtNLM"/>
    </source>
</evidence>
<dbReference type="InterPro" id="IPR011009">
    <property type="entry name" value="Kinase-like_dom_sf"/>
</dbReference>